<reference evidence="13" key="1">
    <citation type="journal article" date="2021" name="Open Biol.">
        <title>Shared evolutionary footprints suggest mitochondrial oxidative damage underlies multiple complex I losses in fungi.</title>
        <authorList>
            <person name="Schikora-Tamarit M.A."/>
            <person name="Marcet-Houben M."/>
            <person name="Nosek J."/>
            <person name="Gabaldon T."/>
        </authorList>
    </citation>
    <scope>NUCLEOTIDE SEQUENCE</scope>
    <source>
        <strain evidence="13">NCAIM Y.01608</strain>
    </source>
</reference>
<proteinExistence type="inferred from homology"/>
<comment type="pathway">
    <text evidence="2">Protein modification; protein glycosylation.</text>
</comment>
<dbReference type="PANTHER" id="PTHR22760:SF1">
    <property type="entry name" value="DOL-P-MAN:MAN(7)GLCNAC(2)-PP-DOL ALPHA-1,6-MANNOSYLTRANSFERASE"/>
    <property type="match status" value="1"/>
</dbReference>
<evidence type="ECO:0000256" key="8">
    <source>
        <dbReference type="ARBA" id="ARBA00022989"/>
    </source>
</evidence>
<dbReference type="GO" id="GO:0052917">
    <property type="term" value="F:dol-P-Man:Man(7)GlcNAc(2)-PP-Dol alpha-1,6-mannosyltransferase activity"/>
    <property type="evidence" value="ECO:0007669"/>
    <property type="project" value="UniProtKB-EC"/>
</dbReference>
<dbReference type="GO" id="GO:0006487">
    <property type="term" value="P:protein N-linked glycosylation"/>
    <property type="evidence" value="ECO:0007669"/>
    <property type="project" value="TreeGrafter"/>
</dbReference>
<keyword evidence="5" id="KW-0808">Transferase</keyword>
<feature type="transmembrane region" description="Helical" evidence="12">
    <location>
        <begin position="368"/>
        <end position="390"/>
    </location>
</feature>
<feature type="transmembrane region" description="Helical" evidence="12">
    <location>
        <begin position="195"/>
        <end position="221"/>
    </location>
</feature>
<feature type="transmembrane region" description="Helical" evidence="12">
    <location>
        <begin position="233"/>
        <end position="252"/>
    </location>
</feature>
<dbReference type="AlphaFoldDB" id="A0A9P8PHN1"/>
<evidence type="ECO:0000256" key="7">
    <source>
        <dbReference type="ARBA" id="ARBA00022824"/>
    </source>
</evidence>
<dbReference type="EC" id="2.4.1.-" evidence="12"/>
<evidence type="ECO:0000256" key="10">
    <source>
        <dbReference type="ARBA" id="ARBA00044721"/>
    </source>
</evidence>
<dbReference type="EMBL" id="JAEUBD010000763">
    <property type="protein sequence ID" value="KAH3672508.1"/>
    <property type="molecule type" value="Genomic_DNA"/>
</dbReference>
<comment type="function">
    <text evidence="10">Mannosyltransferase that operates in the biosynthetic pathway of dolichol-linked oligosaccharides, the glycan precursors employed in protein asparagine (N)-glycosylation. The assembly of dolichol-linked oligosaccharides begins on the cytosolic side of the endoplasmic reticulum membrane and finishes in its lumen. The sequential addition of sugars to dolichol pyrophosphate produces dolichol-linked oligosaccharides containing fourteen sugars, including two GlcNAcs, nine mannoses and three glucoses. Once assembled, the oligosaccharide is transferred from the lipid to nascent proteins by oligosaccharyltransferases. In the lumen of the endoplasmic reticulum, adds the eighth mannose residue in an alpha-1,6 linkage onto Man(7)GlcNAc(2)-PP-dolichol to produce Man(8)GlcNAc(2)-PP-dolichol.</text>
</comment>
<dbReference type="InterPro" id="IPR005599">
    <property type="entry name" value="GPI_mannosylTrfase"/>
</dbReference>
<dbReference type="GO" id="GO:0005789">
    <property type="term" value="C:endoplasmic reticulum membrane"/>
    <property type="evidence" value="ECO:0007669"/>
    <property type="project" value="UniProtKB-SubCell"/>
</dbReference>
<comment type="caution">
    <text evidence="13">The sequence shown here is derived from an EMBL/GenBank/DDBJ whole genome shotgun (WGS) entry which is preliminary data.</text>
</comment>
<keyword evidence="4 12" id="KW-0328">Glycosyltransferase</keyword>
<feature type="transmembrane region" description="Helical" evidence="12">
    <location>
        <begin position="291"/>
        <end position="310"/>
    </location>
</feature>
<evidence type="ECO:0000256" key="4">
    <source>
        <dbReference type="ARBA" id="ARBA00022676"/>
    </source>
</evidence>
<evidence type="ECO:0000256" key="9">
    <source>
        <dbReference type="ARBA" id="ARBA00023136"/>
    </source>
</evidence>
<reference evidence="13" key="2">
    <citation type="submission" date="2021-01" db="EMBL/GenBank/DDBJ databases">
        <authorList>
            <person name="Schikora-Tamarit M.A."/>
        </authorList>
    </citation>
    <scope>NUCLEOTIDE SEQUENCE</scope>
    <source>
        <strain evidence="13">NCAIM Y.01608</strain>
    </source>
</reference>
<evidence type="ECO:0000256" key="11">
    <source>
        <dbReference type="ARBA" id="ARBA00048899"/>
    </source>
</evidence>
<feature type="transmembrane region" description="Helical" evidence="12">
    <location>
        <begin position="317"/>
        <end position="333"/>
    </location>
</feature>
<keyword evidence="6 12" id="KW-0812">Transmembrane</keyword>
<evidence type="ECO:0000256" key="2">
    <source>
        <dbReference type="ARBA" id="ARBA00004922"/>
    </source>
</evidence>
<comment type="subcellular location">
    <subcellularLocation>
        <location evidence="1 12">Endoplasmic reticulum membrane</location>
        <topology evidence="1 12">Multi-pass membrane protein</topology>
    </subcellularLocation>
</comment>
<evidence type="ECO:0000256" key="5">
    <source>
        <dbReference type="ARBA" id="ARBA00022679"/>
    </source>
</evidence>
<evidence type="ECO:0000256" key="12">
    <source>
        <dbReference type="RuleBase" id="RU363075"/>
    </source>
</evidence>
<comment type="catalytic activity">
    <reaction evidence="11">
        <text>an alpha-D-Man-(1-&gt;2)-alpha-D-Man-(1-&gt;2)-alpha-D-Man-(1-&gt;3)-[alpha-D-Man-(1-&gt;2)-alpha-D-Man-(1-&gt;3)-alpha-D-Man-(1-&gt;6)]-beta-D-Man-(1-&gt;4)-beta-D-GlcNAc-(1-&gt;4)-alpha-D-GlcNAc-diphospho-di-trans,poly-cis-dolichol + a di-trans,poly-cis-dolichyl beta-D-mannosyl phosphate = an alpha-D-Man-(1-&gt;2)-alpha-D-Man-(1-&gt;2)-alpha-D-Man-(1-&gt;3)-[alpha-D-Man-(1-&gt;2)-alpha-D-Man-(1-&gt;3)-[alpha-D-Man-(1-&gt;6)]-alpha-D-Man-(1-&gt;6)]-beta-D-Man-(1-&gt;4)-beta-D-GlcNAc-(1-&gt;4)-alpha-D-GlcNAc-diphospho-di-trans,poly-cis-dolichol + a di-trans,poly-cis-dolichyl phosphate + H(+)</text>
        <dbReference type="Rhea" id="RHEA:29535"/>
        <dbReference type="Rhea" id="RHEA-COMP:19498"/>
        <dbReference type="Rhea" id="RHEA-COMP:19501"/>
        <dbReference type="Rhea" id="RHEA-COMP:19518"/>
        <dbReference type="Rhea" id="RHEA-COMP:19519"/>
        <dbReference type="ChEBI" id="CHEBI:15378"/>
        <dbReference type="ChEBI" id="CHEBI:57683"/>
        <dbReference type="ChEBI" id="CHEBI:58211"/>
        <dbReference type="ChEBI" id="CHEBI:132517"/>
        <dbReference type="ChEBI" id="CHEBI:132519"/>
        <dbReference type="EC" id="2.4.1.260"/>
    </reaction>
    <physiologicalReaction direction="left-to-right" evidence="11">
        <dbReference type="Rhea" id="RHEA:29536"/>
    </physiologicalReaction>
</comment>
<name>A0A9P8PHN1_9ASCO</name>
<feature type="transmembrane region" description="Helical" evidence="12">
    <location>
        <begin position="339"/>
        <end position="356"/>
    </location>
</feature>
<dbReference type="Proteomes" id="UP000788993">
    <property type="component" value="Unassembled WGS sequence"/>
</dbReference>
<evidence type="ECO:0000256" key="3">
    <source>
        <dbReference type="ARBA" id="ARBA00007063"/>
    </source>
</evidence>
<evidence type="ECO:0000313" key="14">
    <source>
        <dbReference type="Proteomes" id="UP000788993"/>
    </source>
</evidence>
<keyword evidence="14" id="KW-1185">Reference proteome</keyword>
<keyword evidence="8 12" id="KW-1133">Transmembrane helix</keyword>
<protein>
    <recommendedName>
        <fullName evidence="12">Mannosyltransferase</fullName>
        <ecNumber evidence="12">2.4.1.-</ecNumber>
    </recommendedName>
</protein>
<evidence type="ECO:0000256" key="1">
    <source>
        <dbReference type="ARBA" id="ARBA00004477"/>
    </source>
</evidence>
<dbReference type="PANTHER" id="PTHR22760">
    <property type="entry name" value="GLYCOSYLTRANSFERASE"/>
    <property type="match status" value="1"/>
</dbReference>
<organism evidence="13 14">
    <name type="scientific">Ogataea polymorpha</name>
    <dbReference type="NCBI Taxonomy" id="460523"/>
    <lineage>
        <taxon>Eukaryota</taxon>
        <taxon>Fungi</taxon>
        <taxon>Dikarya</taxon>
        <taxon>Ascomycota</taxon>
        <taxon>Saccharomycotina</taxon>
        <taxon>Pichiomycetes</taxon>
        <taxon>Pichiales</taxon>
        <taxon>Pichiaceae</taxon>
        <taxon>Ogataea</taxon>
    </lineage>
</organism>
<feature type="transmembrane region" description="Helical" evidence="12">
    <location>
        <begin position="12"/>
        <end position="30"/>
    </location>
</feature>
<keyword evidence="9 12" id="KW-0472">Membrane</keyword>
<evidence type="ECO:0000313" key="13">
    <source>
        <dbReference type="EMBL" id="KAH3672508.1"/>
    </source>
</evidence>
<gene>
    <name evidence="13" type="ORF">OGATHE_002349</name>
</gene>
<feature type="transmembrane region" description="Helical" evidence="12">
    <location>
        <begin position="108"/>
        <end position="127"/>
    </location>
</feature>
<dbReference type="Pfam" id="PF03901">
    <property type="entry name" value="Glyco_transf_22"/>
    <property type="match status" value="1"/>
</dbReference>
<evidence type="ECO:0000256" key="6">
    <source>
        <dbReference type="ARBA" id="ARBA00022692"/>
    </source>
</evidence>
<accession>A0A9P8PHN1</accession>
<feature type="transmembrane region" description="Helical" evidence="12">
    <location>
        <begin position="72"/>
        <end position="96"/>
    </location>
</feature>
<sequence>MLRSYTSYTGLKTWALDWILFATVVYHLLISSYTKVEESFNLHAVHDLINYGIYDVPHFDHKEFPGAVKRSFVGSLMIFIVSKPLLTIVDILDAWIPSSSFYHKDTQLVRQITVRFALGLVNLITFIKLRGAIFKSVRLSVHGERIQLWFSILQFSQFHFFYYASRTLPNFVAMPMVSTGISWILQGRTTSGICIIMATGIILRTEILAFGILIYIIAIALRELKLRNTFPKLLATSISASVVTMLVDTYFWQEPSFPELESFYFNVIEGKSAQWGTEPFHSYLTKYVPKLFILPVVPCLAFFGLFVPSYHSTKAKIIIFSSWAYILLMSIQPHKEWRFIIYSSPGILLSASCFLAKIEPRTRLLKSIMFTLVCLVILVSYILSIFAGFVSSFNYPGGYALQLLNDRLSTVVNSYPNSDPIMIHLNVKSRMTGASLFGEIRSNSLIYDKTEDEMKLNDKRFWQQFSYVISDCAFESCSFSPFENDTWSIIDTVEGYHGFDKQRLVDDLGLFLRTPAGSISFITQIVKSHNLQFIYDLSKRYIVLYPTLCIYRKTGIDSTSDLMAAKSS</sequence>
<keyword evidence="7 12" id="KW-0256">Endoplasmic reticulum</keyword>
<comment type="similarity">
    <text evidence="3 12">Belongs to the glycosyltransferase 22 family.</text>
</comment>